<accession>A0A916ZMZ8</accession>
<dbReference type="RefSeq" id="WP_188761632.1">
    <property type="nucleotide sequence ID" value="NZ_BMJM01000002.1"/>
</dbReference>
<protein>
    <submittedName>
        <fullName evidence="2">Cobyrinic acid a,c-diamide synthase</fullName>
    </submittedName>
</protein>
<dbReference type="CDD" id="cd02042">
    <property type="entry name" value="ParAB_family"/>
    <property type="match status" value="1"/>
</dbReference>
<dbReference type="InterPro" id="IPR027417">
    <property type="entry name" value="P-loop_NTPase"/>
</dbReference>
<dbReference type="SUPFAM" id="SSF52540">
    <property type="entry name" value="P-loop containing nucleoside triphosphate hydrolases"/>
    <property type="match status" value="1"/>
</dbReference>
<sequence>MRSLAVFSVKGGVGKTALAVNLAHAAATLSARRTLLWDLDTQGAATYTLRLAASPRLSARKGIAEGELSTLIQASDFPNLDVLAADKSLRQLEKQLVESDKAKLLKKLIKSLDKDYDRVILDCPPGLTELADQVFRAVDLLVVPMLPSPLSMRAFDQLIDHLARHHKGNTPVVLPVFTMVDRRKALHRVTIAAALDRPSIPYAAAIEAMATTRLPVLVKAPKSPAAKALSSLWTDVERALTRLP</sequence>
<evidence type="ECO:0000313" key="3">
    <source>
        <dbReference type="Proteomes" id="UP000635071"/>
    </source>
</evidence>
<dbReference type="EMBL" id="BMJM01000002">
    <property type="protein sequence ID" value="GGE04030.1"/>
    <property type="molecule type" value="Genomic_DNA"/>
</dbReference>
<organism evidence="2 3">
    <name type="scientific">Sandarakinorhabdus glacialis</name>
    <dbReference type="NCBI Taxonomy" id="1614636"/>
    <lineage>
        <taxon>Bacteria</taxon>
        <taxon>Pseudomonadati</taxon>
        <taxon>Pseudomonadota</taxon>
        <taxon>Alphaproteobacteria</taxon>
        <taxon>Sphingomonadales</taxon>
        <taxon>Sphingosinicellaceae</taxon>
        <taxon>Sandarakinorhabdus</taxon>
    </lineage>
</organism>
<comment type="caution">
    <text evidence="2">The sequence shown here is derived from an EMBL/GenBank/DDBJ whole genome shotgun (WGS) entry which is preliminary data.</text>
</comment>
<dbReference type="InterPro" id="IPR025669">
    <property type="entry name" value="AAA_dom"/>
</dbReference>
<gene>
    <name evidence="2" type="ORF">GCM10011529_08030</name>
</gene>
<dbReference type="PANTHER" id="PTHR13696:SF99">
    <property type="entry name" value="COBYRINIC ACID AC-DIAMIDE SYNTHASE"/>
    <property type="match status" value="1"/>
</dbReference>
<dbReference type="AlphaFoldDB" id="A0A916ZMZ8"/>
<proteinExistence type="predicted"/>
<keyword evidence="3" id="KW-1185">Reference proteome</keyword>
<feature type="domain" description="AAA" evidence="1">
    <location>
        <begin position="1"/>
        <end position="166"/>
    </location>
</feature>
<reference evidence="2" key="2">
    <citation type="submission" date="2020-09" db="EMBL/GenBank/DDBJ databases">
        <authorList>
            <person name="Sun Q."/>
            <person name="Zhou Y."/>
        </authorList>
    </citation>
    <scope>NUCLEOTIDE SEQUENCE</scope>
    <source>
        <strain evidence="2">CGMCC 1.15519</strain>
    </source>
</reference>
<dbReference type="Proteomes" id="UP000635071">
    <property type="component" value="Unassembled WGS sequence"/>
</dbReference>
<dbReference type="Gene3D" id="3.40.50.300">
    <property type="entry name" value="P-loop containing nucleotide triphosphate hydrolases"/>
    <property type="match status" value="1"/>
</dbReference>
<reference evidence="2" key="1">
    <citation type="journal article" date="2014" name="Int. J. Syst. Evol. Microbiol.">
        <title>Complete genome sequence of Corynebacterium casei LMG S-19264T (=DSM 44701T), isolated from a smear-ripened cheese.</title>
        <authorList>
            <consortium name="US DOE Joint Genome Institute (JGI-PGF)"/>
            <person name="Walter F."/>
            <person name="Albersmeier A."/>
            <person name="Kalinowski J."/>
            <person name="Ruckert C."/>
        </authorList>
    </citation>
    <scope>NUCLEOTIDE SEQUENCE</scope>
    <source>
        <strain evidence="2">CGMCC 1.15519</strain>
    </source>
</reference>
<name>A0A916ZMZ8_9SPHN</name>
<dbReference type="InterPro" id="IPR050678">
    <property type="entry name" value="DNA_Partitioning_ATPase"/>
</dbReference>
<evidence type="ECO:0000313" key="2">
    <source>
        <dbReference type="EMBL" id="GGE04030.1"/>
    </source>
</evidence>
<evidence type="ECO:0000259" key="1">
    <source>
        <dbReference type="Pfam" id="PF13614"/>
    </source>
</evidence>
<dbReference type="PANTHER" id="PTHR13696">
    <property type="entry name" value="P-LOOP CONTAINING NUCLEOSIDE TRIPHOSPHATE HYDROLASE"/>
    <property type="match status" value="1"/>
</dbReference>
<dbReference type="Pfam" id="PF13614">
    <property type="entry name" value="AAA_31"/>
    <property type="match status" value="1"/>
</dbReference>